<dbReference type="SUPFAM" id="SSF46689">
    <property type="entry name" value="Homeodomain-like"/>
    <property type="match status" value="1"/>
</dbReference>
<feature type="domain" description="HTH araC/xylS-type" evidence="4">
    <location>
        <begin position="37"/>
        <end position="81"/>
    </location>
</feature>
<dbReference type="GO" id="GO:0043565">
    <property type="term" value="F:sequence-specific DNA binding"/>
    <property type="evidence" value="ECO:0007669"/>
    <property type="project" value="InterPro"/>
</dbReference>
<organism evidence="5 6">
    <name type="scientific">Streptomyces pristinaespiralis (strain ATCC 25486 / DSM 40338 / CBS 914.69 / JCM 4507 / KCC S-0507 / NBRC 13074 / NRRL 2958 / 5647)</name>
    <dbReference type="NCBI Taxonomy" id="457429"/>
    <lineage>
        <taxon>Bacteria</taxon>
        <taxon>Bacillati</taxon>
        <taxon>Actinomycetota</taxon>
        <taxon>Actinomycetes</taxon>
        <taxon>Kitasatosporales</taxon>
        <taxon>Streptomycetaceae</taxon>
        <taxon>Streptomyces</taxon>
    </lineage>
</organism>
<dbReference type="HOGENOM" id="CLU_2511333_0_0_11"/>
<evidence type="ECO:0000313" key="5">
    <source>
        <dbReference type="EMBL" id="EDY65078.1"/>
    </source>
</evidence>
<keyword evidence="2" id="KW-0804">Transcription</keyword>
<dbReference type="InterPro" id="IPR018060">
    <property type="entry name" value="HTH_AraC"/>
</dbReference>
<reference evidence="6" key="1">
    <citation type="submission" date="2008-02" db="EMBL/GenBank/DDBJ databases">
        <authorList>
            <consortium name="The Broad Institute Genome Sequencing Platform"/>
            <person name="Fischbach M."/>
            <person name="Ward D."/>
            <person name="Young S."/>
            <person name="Jaffe D."/>
            <person name="Gnerre S."/>
            <person name="Berlin A."/>
            <person name="Heiman D."/>
            <person name="Hepburn T."/>
            <person name="Sykes S."/>
            <person name="Alvarado L."/>
            <person name="Kodira C.D."/>
            <person name="Straight P."/>
            <person name="Clardy J."/>
            <person name="Hung D."/>
            <person name="Kolter R."/>
            <person name="Mekalanos J."/>
            <person name="Walker S."/>
            <person name="Walsh C.T."/>
            <person name="Lander E."/>
            <person name="Galagan J."/>
            <person name="Nusbaum C."/>
            <person name="Birren B."/>
        </authorList>
    </citation>
    <scope>NUCLEOTIDE SEQUENCE [LARGE SCALE GENOMIC DNA]</scope>
    <source>
        <strain evidence="6">ATCC 25486 / DSM 40338 / CBS 914.69 / JCM 4507 / NBRC 13074 / NRRL 2958 / 5647</strain>
    </source>
</reference>
<evidence type="ECO:0000256" key="2">
    <source>
        <dbReference type="ARBA" id="ARBA00023163"/>
    </source>
</evidence>
<accession>B5HE17</accession>
<dbReference type="EMBL" id="CM000950">
    <property type="protein sequence ID" value="EDY65078.1"/>
    <property type="molecule type" value="Genomic_DNA"/>
</dbReference>
<dbReference type="AlphaFoldDB" id="B5HE17"/>
<name>B5HE17_STRE2</name>
<evidence type="ECO:0000313" key="6">
    <source>
        <dbReference type="Proteomes" id="UP000002805"/>
    </source>
</evidence>
<evidence type="ECO:0000256" key="1">
    <source>
        <dbReference type="ARBA" id="ARBA00023015"/>
    </source>
</evidence>
<protein>
    <recommendedName>
        <fullName evidence="4">HTH araC/xylS-type domain-containing protein</fullName>
    </recommendedName>
</protein>
<keyword evidence="6" id="KW-1185">Reference proteome</keyword>
<dbReference type="InterPro" id="IPR009057">
    <property type="entry name" value="Homeodomain-like_sf"/>
</dbReference>
<feature type="region of interest" description="Disordered" evidence="3">
    <location>
        <begin position="1"/>
        <end position="45"/>
    </location>
</feature>
<dbReference type="Gene3D" id="1.10.10.60">
    <property type="entry name" value="Homeodomain-like"/>
    <property type="match status" value="1"/>
</dbReference>
<sequence>MHPAASAQGAVPGRRTSGKRARSAEVRPEHSRCRTTAARLPRESDLPLTTVAARTGYGSEFALAKASKREFGLAPGGYRRRARAA</sequence>
<keyword evidence="1" id="KW-0805">Transcription regulation</keyword>
<dbReference type="GO" id="GO:0003700">
    <property type="term" value="F:DNA-binding transcription factor activity"/>
    <property type="evidence" value="ECO:0007669"/>
    <property type="project" value="InterPro"/>
</dbReference>
<reference evidence="6" key="2">
    <citation type="submission" date="2009-10" db="EMBL/GenBank/DDBJ databases">
        <title>The genome sequence of Streptomyces pristinaespiralis strain ATCC 25486.</title>
        <authorList>
            <consortium name="The Broad Institute Genome Sequencing Platform"/>
            <consortium name="Broad Institute Microbial Sequencing Center"/>
            <person name="Fischbach M."/>
            <person name="Godfrey P."/>
            <person name="Ward D."/>
            <person name="Young S."/>
            <person name="Zeng Q."/>
            <person name="Koehrsen M."/>
            <person name="Alvarado L."/>
            <person name="Berlin A.M."/>
            <person name="Bochicchio J."/>
            <person name="Borenstein D."/>
            <person name="Chapman S.B."/>
            <person name="Chen Z."/>
            <person name="Engels R."/>
            <person name="Freedman E."/>
            <person name="Gellesch M."/>
            <person name="Goldberg J."/>
            <person name="Griggs A."/>
            <person name="Gujja S."/>
            <person name="Heilman E.R."/>
            <person name="Heiman D.I."/>
            <person name="Hepburn T.A."/>
            <person name="Howarth C."/>
            <person name="Jen D."/>
            <person name="Larson L."/>
            <person name="Lewis B."/>
            <person name="Mehta T."/>
            <person name="Park D."/>
            <person name="Pearson M."/>
            <person name="Richards J."/>
            <person name="Roberts A."/>
            <person name="Saif S."/>
            <person name="Shea T.D."/>
            <person name="Shenoy N."/>
            <person name="Sisk P."/>
            <person name="Stolte C."/>
            <person name="Sykes S.N."/>
            <person name="Thomson T."/>
            <person name="Walk T."/>
            <person name="White J."/>
            <person name="Yandava C."/>
            <person name="Straight P."/>
            <person name="Clardy J."/>
            <person name="Hung D."/>
            <person name="Kolter R."/>
            <person name="Mekalanos J."/>
            <person name="Walker S."/>
            <person name="Walsh C.T."/>
            <person name="Wieland-Brown L.C."/>
            <person name="Haas B."/>
            <person name="Nusbaum C."/>
            <person name="Birren B."/>
        </authorList>
    </citation>
    <scope>NUCLEOTIDE SEQUENCE [LARGE SCALE GENOMIC DNA]</scope>
    <source>
        <strain evidence="6">ATCC 25486 / DSM 40338 / CBS 914.69 / JCM 4507 / NBRC 13074 / NRRL 2958 / 5647</strain>
    </source>
</reference>
<dbReference type="Proteomes" id="UP000002805">
    <property type="component" value="Chromosome"/>
</dbReference>
<dbReference type="PROSITE" id="PS01124">
    <property type="entry name" value="HTH_ARAC_FAMILY_2"/>
    <property type="match status" value="1"/>
</dbReference>
<evidence type="ECO:0000256" key="3">
    <source>
        <dbReference type="SAM" id="MobiDB-lite"/>
    </source>
</evidence>
<feature type="compositionally biased region" description="Basic and acidic residues" evidence="3">
    <location>
        <begin position="22"/>
        <end position="32"/>
    </location>
</feature>
<proteinExistence type="predicted"/>
<gene>
    <name evidence="5" type="ORF">SSDG_03401</name>
</gene>
<dbReference type="Pfam" id="PF12833">
    <property type="entry name" value="HTH_18"/>
    <property type="match status" value="1"/>
</dbReference>
<evidence type="ECO:0000259" key="4">
    <source>
        <dbReference type="PROSITE" id="PS01124"/>
    </source>
</evidence>